<feature type="compositionally biased region" description="Gly residues" evidence="4">
    <location>
        <begin position="1300"/>
        <end position="1311"/>
    </location>
</feature>
<dbReference type="GO" id="GO:0000407">
    <property type="term" value="C:phagophore assembly site"/>
    <property type="evidence" value="ECO:0007669"/>
    <property type="project" value="TreeGrafter"/>
</dbReference>
<feature type="domain" description="Protein CPL1-like" evidence="7">
    <location>
        <begin position="231"/>
        <end position="272"/>
    </location>
</feature>
<dbReference type="Gene3D" id="3.30.900.10">
    <property type="entry name" value="HORMA domain"/>
    <property type="match status" value="1"/>
</dbReference>
<dbReference type="Pfam" id="PF21671">
    <property type="entry name" value="CPL1-like"/>
    <property type="match status" value="1"/>
</dbReference>
<feature type="compositionally biased region" description="Low complexity" evidence="4">
    <location>
        <begin position="1031"/>
        <end position="1063"/>
    </location>
</feature>
<feature type="compositionally biased region" description="Low complexity" evidence="4">
    <location>
        <begin position="895"/>
        <end position="922"/>
    </location>
</feature>
<feature type="region of interest" description="Disordered" evidence="4">
    <location>
        <begin position="895"/>
        <end position="945"/>
    </location>
</feature>
<evidence type="ECO:0000259" key="7">
    <source>
        <dbReference type="Pfam" id="PF21671"/>
    </source>
</evidence>
<feature type="region of interest" description="Disordered" evidence="4">
    <location>
        <begin position="1087"/>
        <end position="1150"/>
    </location>
</feature>
<keyword evidence="2 3" id="KW-0072">Autophagy</keyword>
<dbReference type="Proteomes" id="UP000193986">
    <property type="component" value="Unassembled WGS sequence"/>
</dbReference>
<dbReference type="GO" id="GO:0034727">
    <property type="term" value="P:piecemeal microautophagy of the nucleus"/>
    <property type="evidence" value="ECO:0007669"/>
    <property type="project" value="TreeGrafter"/>
</dbReference>
<organism evidence="8 9">
    <name type="scientific">Naematelia encephala</name>
    <dbReference type="NCBI Taxonomy" id="71784"/>
    <lineage>
        <taxon>Eukaryota</taxon>
        <taxon>Fungi</taxon>
        <taxon>Dikarya</taxon>
        <taxon>Basidiomycota</taxon>
        <taxon>Agaricomycotina</taxon>
        <taxon>Tremellomycetes</taxon>
        <taxon>Tremellales</taxon>
        <taxon>Naemateliaceae</taxon>
        <taxon>Naematelia</taxon>
    </lineage>
</organism>
<evidence type="ECO:0000313" key="8">
    <source>
        <dbReference type="EMBL" id="ORY26576.1"/>
    </source>
</evidence>
<feature type="compositionally biased region" description="Polar residues" evidence="4">
    <location>
        <begin position="823"/>
        <end position="836"/>
    </location>
</feature>
<feature type="compositionally biased region" description="Low complexity" evidence="4">
    <location>
        <begin position="1203"/>
        <end position="1215"/>
    </location>
</feature>
<evidence type="ECO:0000313" key="9">
    <source>
        <dbReference type="Proteomes" id="UP000193986"/>
    </source>
</evidence>
<feature type="compositionally biased region" description="Basic and acidic residues" evidence="4">
    <location>
        <begin position="1353"/>
        <end position="1372"/>
    </location>
</feature>
<dbReference type="PANTHER" id="PTHR13430:SF4">
    <property type="entry name" value="AUTOPHAGY-RELATED PROTEIN 13"/>
    <property type="match status" value="1"/>
</dbReference>
<evidence type="ECO:0000256" key="1">
    <source>
        <dbReference type="ARBA" id="ARBA00005246"/>
    </source>
</evidence>
<proteinExistence type="inferred from homology"/>
<evidence type="ECO:0000256" key="2">
    <source>
        <dbReference type="ARBA" id="ARBA00023006"/>
    </source>
</evidence>
<feature type="region of interest" description="Disordered" evidence="4">
    <location>
        <begin position="757"/>
        <end position="858"/>
    </location>
</feature>
<feature type="region of interest" description="Disordered" evidence="4">
    <location>
        <begin position="1028"/>
        <end position="1070"/>
    </location>
</feature>
<dbReference type="InterPro" id="IPR036570">
    <property type="entry name" value="HORMA_dom_sf"/>
</dbReference>
<keyword evidence="9" id="KW-1185">Reference proteome</keyword>
<dbReference type="InterPro" id="IPR040182">
    <property type="entry name" value="ATG13"/>
</dbReference>
<feature type="region of interest" description="Disordered" evidence="4">
    <location>
        <begin position="958"/>
        <end position="999"/>
    </location>
</feature>
<evidence type="ECO:0000256" key="3">
    <source>
        <dbReference type="RuleBase" id="RU361214"/>
    </source>
</evidence>
<dbReference type="OrthoDB" id="70161at2759"/>
<feature type="compositionally biased region" description="Low complexity" evidence="4">
    <location>
        <begin position="724"/>
        <end position="736"/>
    </location>
</feature>
<comment type="similarity">
    <text evidence="1 3">Belongs to the ATG13 family. Fungi subfamily.</text>
</comment>
<dbReference type="EMBL" id="MCFC01000046">
    <property type="protein sequence ID" value="ORY26576.1"/>
    <property type="molecule type" value="Genomic_DNA"/>
</dbReference>
<comment type="caution">
    <text evidence="8">The sequence shown here is derived from an EMBL/GenBank/DDBJ whole genome shotgun (WGS) entry which is preliminary data.</text>
</comment>
<evidence type="ECO:0000259" key="6">
    <source>
        <dbReference type="Pfam" id="PF10033"/>
    </source>
</evidence>
<feature type="compositionally biased region" description="Low complexity" evidence="4">
    <location>
        <begin position="969"/>
        <end position="982"/>
    </location>
</feature>
<dbReference type="GO" id="GO:1990316">
    <property type="term" value="C:Atg1/ULK1 kinase complex"/>
    <property type="evidence" value="ECO:0007669"/>
    <property type="project" value="InterPro"/>
</dbReference>
<reference evidence="8 9" key="1">
    <citation type="submission" date="2016-07" db="EMBL/GenBank/DDBJ databases">
        <title>Pervasive Adenine N6-methylation of Active Genes in Fungi.</title>
        <authorList>
            <consortium name="DOE Joint Genome Institute"/>
            <person name="Mondo S.J."/>
            <person name="Dannebaum R.O."/>
            <person name="Kuo R.C."/>
            <person name="Labutti K."/>
            <person name="Haridas S."/>
            <person name="Kuo A."/>
            <person name="Salamov A."/>
            <person name="Ahrendt S.R."/>
            <person name="Lipzen A."/>
            <person name="Sullivan W."/>
            <person name="Andreopoulos W.B."/>
            <person name="Clum A."/>
            <person name="Lindquist E."/>
            <person name="Daum C."/>
            <person name="Ramamoorthy G.K."/>
            <person name="Gryganskyi A."/>
            <person name="Culley D."/>
            <person name="Magnuson J.K."/>
            <person name="James T.Y."/>
            <person name="O'Malley M.A."/>
            <person name="Stajich J.E."/>
            <person name="Spatafora J.W."/>
            <person name="Visel A."/>
            <person name="Grigoriev I.V."/>
        </authorList>
    </citation>
    <scope>NUCLEOTIDE SEQUENCE [LARGE SCALE GENOMIC DNA]</scope>
    <source>
        <strain evidence="8 9">68-887.2</strain>
    </source>
</reference>
<dbReference type="STRING" id="71784.A0A1Y2AVR1"/>
<feature type="region of interest" description="Disordered" evidence="4">
    <location>
        <begin position="1168"/>
        <end position="1383"/>
    </location>
</feature>
<protein>
    <recommendedName>
        <fullName evidence="3">Autophagy-related protein 13</fullName>
    </recommendedName>
</protein>
<name>A0A1Y2AVR1_9TREE</name>
<dbReference type="InterPro" id="IPR018731">
    <property type="entry name" value="Atg13_N"/>
</dbReference>
<keyword evidence="5" id="KW-0732">Signal</keyword>
<feature type="compositionally biased region" description="Polar residues" evidence="4">
    <location>
        <begin position="1234"/>
        <end position="1244"/>
    </location>
</feature>
<dbReference type="InterPro" id="IPR048661">
    <property type="entry name" value="CPL1-like"/>
</dbReference>
<feature type="signal peptide" evidence="5">
    <location>
        <begin position="1"/>
        <end position="21"/>
    </location>
</feature>
<dbReference type="PANTHER" id="PTHR13430">
    <property type="match status" value="1"/>
</dbReference>
<sequence length="1383" mass="147225">MFISKSLVIGLLSSGFTYVAAIGFGTGPVNWGITSNQLHSVPQTTKNQCSSAGSFFLTISGNTICSSPSTRSTPKGDECPLDWSWHNGAGCCIPKSEVEVCDCGEGYSWNGNTFKCKPNPSNQCGQGTWWHDRSNTCCPNSPGNEEGTCPKGKTCPTGWYWNTSAVVVVLSLLKVPVRKEEVKIGNNHKRDFKARQQQIAFPQSDSDAMYCPAPLHACSILTPSVGGEWAYECVDFATELESCGGCASTGQGADCTAIPHAISVGCEIGTCTDETYKVDGQYNNLERDITCSKIESGQSITVWVECIIDSNRQTEGPVSSNLSTELTSQYSNRYVLLLFFHFIISSQSTSIIIRHVILFTNPSQLKLFTSPFTTNRNLATSSASSSVTAAASSRADQVVYRFYLKTVGVLIDGRLTHYGGGNGRGDKERKKDKWVRSIGLDGTRADLIQFNLTLPEFELHKGDLQVFRNVSNFQPTQAGPSVDSCSVPPLLVAFILDTSDIPNGQALIWKRNGFGNGTGSAASNGIPLDKGKGKEREQSGIVLERWTFRATSSPDPGSSSQLPPHTAYRLGIIHFRALVSLIRLLPTYRLFRRLRRAKTGLKLGIKLWSPEGFPNSPQGLAEAWEIMERDLVGLDTGLETLTVEENIQGDEPQRYDMPPLDLFGTQFTLSGEYRPEVDFYVEDLETVLSEKLSDMDEDWFTPTVARHRIEPPVEAESRSKRLVSGPTAIPSSTSPIPLRQQAAAYGSFGSAIGSISRQSGGRAVSATTKKSEPASVSRWGTLAEGLPFVGESRESTGEPPSPSNPPSGSAVAARRMSGHSIHPFNTSASPSSSYLRSTPPAPQIGRQGSIGRTSSFLSQSGRSFTHAQLANMYPASASPPVTGVMSGYHSPPMAANPNNAASPTSLSFTKQPVPRSVSSRPPFITPSASSPFIPGSLDAEKSSPTHPAIPQIIKRYSSSLSQQSRPHEVTSSSQGSSEGTSQFALRQASASQESGLRHSLEAPVADDDEIQAFLKTLDTLPAPPSIVSQAAASRSHLPSTSSSLSAPSASASPSPVQYSSGSPGTNGRIPLTRAQVDDQLKRMAGSFNTNTTKIVESAPRPVSSSSAVGLLTASRPSSAKAEVQSEVSSETAKPMHRRQTSGGSPLAKGDTVQLPAALAPFRPGVTAAARSLPGSGSAPLAEDIPLPVRSTGVPVQDLLSPQTTGGTSSTDTTSRTSRRGPVLLRGGFGEQRNPKPSTSASPSHSPIRDFARLGLNPSSRRDNERQEEEVGGAYRPRYRFSTTIATGGNGNGISGASASGMGGKRLSGPPGGRTAPSSFGTFGQGGQDDDSDRGRRREGRVVSEGGKEDEEQERQGDGEGGDDAVRRGEPRRGSLGRALGGDW</sequence>
<dbReference type="GO" id="GO:0000423">
    <property type="term" value="P:mitophagy"/>
    <property type="evidence" value="ECO:0007669"/>
    <property type="project" value="TreeGrafter"/>
</dbReference>
<dbReference type="Pfam" id="PF10033">
    <property type="entry name" value="ATG13"/>
    <property type="match status" value="1"/>
</dbReference>
<accession>A0A1Y2AVR1</accession>
<evidence type="ECO:0000256" key="4">
    <source>
        <dbReference type="SAM" id="MobiDB-lite"/>
    </source>
</evidence>
<feature type="compositionally biased region" description="Basic and acidic residues" evidence="4">
    <location>
        <begin position="1332"/>
        <end position="1341"/>
    </location>
</feature>
<dbReference type="InParanoid" id="A0A1Y2AVR1"/>
<gene>
    <name evidence="8" type="ORF">BCR39DRAFT_506617</name>
</gene>
<dbReference type="GO" id="GO:0034497">
    <property type="term" value="P:protein localization to phagophore assembly site"/>
    <property type="evidence" value="ECO:0007669"/>
    <property type="project" value="TreeGrafter"/>
</dbReference>
<feature type="domain" description="Autophagy-related protein 13 N-terminal" evidence="6">
    <location>
        <begin position="399"/>
        <end position="679"/>
    </location>
</feature>
<feature type="region of interest" description="Disordered" evidence="4">
    <location>
        <begin position="712"/>
        <end position="736"/>
    </location>
</feature>
<feature type="chain" id="PRO_5012711386" description="Autophagy-related protein 13" evidence="5">
    <location>
        <begin position="22"/>
        <end position="1383"/>
    </location>
</feature>
<dbReference type="GO" id="GO:0005829">
    <property type="term" value="C:cytosol"/>
    <property type="evidence" value="ECO:0007669"/>
    <property type="project" value="TreeGrafter"/>
</dbReference>
<evidence type="ECO:0000256" key="5">
    <source>
        <dbReference type="SAM" id="SignalP"/>
    </source>
</evidence>
<feature type="compositionally biased region" description="Low complexity" evidence="4">
    <location>
        <begin position="1097"/>
        <end position="1108"/>
    </location>
</feature>